<dbReference type="Proteomes" id="UP000233786">
    <property type="component" value="Unassembled WGS sequence"/>
</dbReference>
<accession>A0A2N3Y6I0</accession>
<evidence type="ECO:0000313" key="2">
    <source>
        <dbReference type="Proteomes" id="UP000233786"/>
    </source>
</evidence>
<dbReference type="RefSeq" id="WP_010309933.1">
    <property type="nucleotide sequence ID" value="NZ_CP061007.1"/>
</dbReference>
<sequence>MRTLIETAAVVTMDDVLCDFERADILAPSVPVVLEGGLRRVDLAGAAHLELVSAVVQLRPEGRAMFEAEKPLI</sequence>
<organism evidence="1 2">
    <name type="scientific">Saccharopolyspora spinosa</name>
    <dbReference type="NCBI Taxonomy" id="60894"/>
    <lineage>
        <taxon>Bacteria</taxon>
        <taxon>Bacillati</taxon>
        <taxon>Actinomycetota</taxon>
        <taxon>Actinomycetes</taxon>
        <taxon>Pseudonocardiales</taxon>
        <taxon>Pseudonocardiaceae</taxon>
        <taxon>Saccharopolyspora</taxon>
    </lineage>
</organism>
<dbReference type="AlphaFoldDB" id="A0A2N3Y6I0"/>
<dbReference type="OrthoDB" id="3189065at2"/>
<dbReference type="STRING" id="994479.GCA_000194155_04759"/>
<name>A0A2N3Y6I0_SACSN</name>
<comment type="caution">
    <text evidence="1">The sequence shown here is derived from an EMBL/GenBank/DDBJ whole genome shotgun (WGS) entry which is preliminary data.</text>
</comment>
<reference evidence="1" key="1">
    <citation type="submission" date="2017-12" db="EMBL/GenBank/DDBJ databases">
        <title>Sequencing the genomes of 1000 Actinobacteria strains.</title>
        <authorList>
            <person name="Klenk H.-P."/>
        </authorList>
    </citation>
    <scope>NUCLEOTIDE SEQUENCE [LARGE SCALE GENOMIC DNA]</scope>
    <source>
        <strain evidence="1">DSM 44228</strain>
    </source>
</reference>
<keyword evidence="2" id="KW-1185">Reference proteome</keyword>
<gene>
    <name evidence="1" type="ORF">A8926_6647</name>
</gene>
<proteinExistence type="predicted"/>
<dbReference type="EMBL" id="PJNB01000001">
    <property type="protein sequence ID" value="PKW18552.1"/>
    <property type="molecule type" value="Genomic_DNA"/>
</dbReference>
<protein>
    <submittedName>
        <fullName evidence="1">Uncharacterized protein</fullName>
    </submittedName>
</protein>
<evidence type="ECO:0000313" key="1">
    <source>
        <dbReference type="EMBL" id="PKW18552.1"/>
    </source>
</evidence>